<dbReference type="GO" id="GO:0005815">
    <property type="term" value="C:microtubule organizing center"/>
    <property type="evidence" value="ECO:0007669"/>
    <property type="project" value="TreeGrafter"/>
</dbReference>
<evidence type="ECO:0000313" key="2">
    <source>
        <dbReference type="Proteomes" id="UP000612746"/>
    </source>
</evidence>
<comment type="caution">
    <text evidence="1">The sequence shown here is derived from an EMBL/GenBank/DDBJ whole genome shotgun (WGS) entry which is preliminary data.</text>
</comment>
<sequence length="396" mass="45083">MESQFENDFNHQLRRVRMPMLYYGGRRLVMSVQRRVSADCPYTMVTGIRRGDAHRFNKGIADMVWSAGVYLSTHIFTRYEGEATYYVVAVQQAVQSYKKRYISGPDAKWFAYLRRQDLKDVVSIYDAESFEVIKNIELDTVDAQDIVISPNGGFIAAYDVPLLYKVSVYRPDGTKEASFSVDDGGLGIKSVCWSPDSQFLAVGGYDNKLRLLDTFTWKPVSIFTHQTKYLDNPEQEILIEREVMSGAPHAGYDIRNGIQHIPRLRPDHDRPNPKTSVTAKFNNLGNLMLTTSETIPTTACIWNMATMKSHAIIVQQEPILTALWNPKISSLLAICCEGGRFYLWQDRRHGNHRSNVTAINIPAEKFSISNIRWSPDGKTLLLMSKDMFCLAWPIDS</sequence>
<dbReference type="PANTHER" id="PTHR16220:SF0">
    <property type="entry name" value="WD REPEAT-CONTAINING PROTEIN WRAP73"/>
    <property type="match status" value="1"/>
</dbReference>
<dbReference type="InterPro" id="IPR036322">
    <property type="entry name" value="WD40_repeat_dom_sf"/>
</dbReference>
<dbReference type="AlphaFoldDB" id="A0A8H7PK06"/>
<dbReference type="GO" id="GO:1990811">
    <property type="term" value="C:MWP complex"/>
    <property type="evidence" value="ECO:0007669"/>
    <property type="project" value="TreeGrafter"/>
</dbReference>
<dbReference type="PANTHER" id="PTHR16220">
    <property type="entry name" value="WD REPEAT PROTEIN 8-RELATED"/>
    <property type="match status" value="1"/>
</dbReference>
<name>A0A8H7PK06_9FUNG</name>
<dbReference type="Proteomes" id="UP000612746">
    <property type="component" value="Unassembled WGS sequence"/>
</dbReference>
<dbReference type="EMBL" id="JAEPRA010000015">
    <property type="protein sequence ID" value="KAG2175125.1"/>
    <property type="molecule type" value="Genomic_DNA"/>
</dbReference>
<reference evidence="1" key="1">
    <citation type="submission" date="2020-12" db="EMBL/GenBank/DDBJ databases">
        <title>Metabolic potential, ecology and presence of endohyphal bacteria is reflected in genomic diversity of Mucoromycotina.</title>
        <authorList>
            <person name="Muszewska A."/>
            <person name="Okrasinska A."/>
            <person name="Steczkiewicz K."/>
            <person name="Drgas O."/>
            <person name="Orlowska M."/>
            <person name="Perlinska-Lenart U."/>
            <person name="Aleksandrzak-Piekarczyk T."/>
            <person name="Szatraj K."/>
            <person name="Zielenkiewicz U."/>
            <person name="Pilsyk S."/>
            <person name="Malc E."/>
            <person name="Mieczkowski P."/>
            <person name="Kruszewska J.S."/>
            <person name="Biernat P."/>
            <person name="Pawlowska J."/>
        </authorList>
    </citation>
    <scope>NUCLEOTIDE SEQUENCE</scope>
    <source>
        <strain evidence="1">WA0000051536</strain>
    </source>
</reference>
<dbReference type="OrthoDB" id="308690at2759"/>
<evidence type="ECO:0000313" key="1">
    <source>
        <dbReference type="EMBL" id="KAG2175125.1"/>
    </source>
</evidence>
<dbReference type="Gene3D" id="2.130.10.10">
    <property type="entry name" value="YVTN repeat-like/Quinoprotein amine dehydrogenase"/>
    <property type="match status" value="2"/>
</dbReference>
<accession>A0A8H7PK06</accession>
<keyword evidence="2" id="KW-1185">Reference proteome</keyword>
<dbReference type="GO" id="GO:1990810">
    <property type="term" value="P:microtubule anchoring at mitotic spindle pole body"/>
    <property type="evidence" value="ECO:0007669"/>
    <property type="project" value="TreeGrafter"/>
</dbReference>
<dbReference type="SUPFAM" id="SSF50978">
    <property type="entry name" value="WD40 repeat-like"/>
    <property type="match status" value="1"/>
</dbReference>
<proteinExistence type="predicted"/>
<dbReference type="Pfam" id="PF00400">
    <property type="entry name" value="WD40"/>
    <property type="match status" value="1"/>
</dbReference>
<protein>
    <submittedName>
        <fullName evidence="1">Uncharacterized protein</fullName>
    </submittedName>
</protein>
<gene>
    <name evidence="1" type="ORF">INT44_007603</name>
</gene>
<dbReference type="SMART" id="SM00320">
    <property type="entry name" value="WD40"/>
    <property type="match status" value="3"/>
</dbReference>
<dbReference type="InterPro" id="IPR015943">
    <property type="entry name" value="WD40/YVTN_repeat-like_dom_sf"/>
</dbReference>
<organism evidence="1 2">
    <name type="scientific">Umbelopsis vinacea</name>
    <dbReference type="NCBI Taxonomy" id="44442"/>
    <lineage>
        <taxon>Eukaryota</taxon>
        <taxon>Fungi</taxon>
        <taxon>Fungi incertae sedis</taxon>
        <taxon>Mucoromycota</taxon>
        <taxon>Mucoromycotina</taxon>
        <taxon>Umbelopsidomycetes</taxon>
        <taxon>Umbelopsidales</taxon>
        <taxon>Umbelopsidaceae</taxon>
        <taxon>Umbelopsis</taxon>
    </lineage>
</organism>
<dbReference type="InterPro" id="IPR001680">
    <property type="entry name" value="WD40_rpt"/>
</dbReference>
<dbReference type="InterPro" id="IPR052778">
    <property type="entry name" value="Centrosome-WD_assoc"/>
</dbReference>